<evidence type="ECO:0000259" key="1">
    <source>
        <dbReference type="Pfam" id="PF00483"/>
    </source>
</evidence>
<dbReference type="InterPro" id="IPR014710">
    <property type="entry name" value="RmlC-like_jellyroll"/>
</dbReference>
<keyword evidence="3" id="KW-0808">Transferase</keyword>
<dbReference type="Pfam" id="PF00483">
    <property type="entry name" value="NTP_transferase"/>
    <property type="match status" value="1"/>
</dbReference>
<dbReference type="RefSeq" id="WP_369594575.1">
    <property type="nucleotide sequence ID" value="NZ_CP045835.1"/>
</dbReference>
<reference evidence="3 4" key="1">
    <citation type="submission" date="2019-11" db="EMBL/GenBank/DDBJ databases">
        <title>Whole Genome Sequencing and Comparative Genomic Analyses of Lysinibacillus pakistanensis LZH-9, a Halotolerant Strain with Excellent COD Removal Capability.</title>
        <authorList>
            <person name="Zhou H."/>
        </authorList>
    </citation>
    <scope>NUCLEOTIDE SEQUENCE [LARGE SCALE GENOMIC DNA]</scope>
    <source>
        <strain evidence="3 4">LZH-9</strain>
    </source>
</reference>
<dbReference type="CDD" id="cd02213">
    <property type="entry name" value="cupin_PMI_typeII_C"/>
    <property type="match status" value="1"/>
</dbReference>
<gene>
    <name evidence="3" type="ORF">GDS87_03155</name>
</gene>
<dbReference type="Proteomes" id="UP000373269">
    <property type="component" value="Chromosome"/>
</dbReference>
<dbReference type="EMBL" id="CP045835">
    <property type="protein sequence ID" value="QGG50000.1"/>
    <property type="molecule type" value="Genomic_DNA"/>
</dbReference>
<dbReference type="GO" id="GO:0016779">
    <property type="term" value="F:nucleotidyltransferase activity"/>
    <property type="evidence" value="ECO:0007669"/>
    <property type="project" value="UniProtKB-KW"/>
</dbReference>
<dbReference type="InterPro" id="IPR005835">
    <property type="entry name" value="NTP_transferase_dom"/>
</dbReference>
<protein>
    <submittedName>
        <fullName evidence="3">Mannose-1-phosphate guanylyltransferase</fullName>
    </submittedName>
</protein>
<evidence type="ECO:0000313" key="4">
    <source>
        <dbReference type="Proteomes" id="UP000373269"/>
    </source>
</evidence>
<feature type="domain" description="Nucleotidyl transferase" evidence="1">
    <location>
        <begin position="4"/>
        <end position="265"/>
    </location>
</feature>
<feature type="domain" description="Mannose-6-phosphate isomerase type II C-terminal" evidence="2">
    <location>
        <begin position="337"/>
        <end position="440"/>
    </location>
</feature>
<dbReference type="Gene3D" id="2.60.120.10">
    <property type="entry name" value="Jelly Rolls"/>
    <property type="match status" value="1"/>
</dbReference>
<evidence type="ECO:0000313" key="3">
    <source>
        <dbReference type="EMBL" id="QGG50000.1"/>
    </source>
</evidence>
<sequence>MKLILLSGGSGKRLWPLSNDARSKQFLKVLPNGEELESMVQRVWRQLKKTNLSQSTVIATSKSQVDMIKNQVGHKVPVIIEPERRDTFPAIALAATYLYSVKGVNLEEVVAVLPVDPYVDTSFFEKIEELEELLKKSGAELALIGATPTYPSSKYGYIVPFNKSQNGYMEVKSFKEKPSESEAEKLINENALWNCGVFAFKLEYIISFLQSMKLPVDYSLMMEKYHELEKISFDYAVVEEAENIVVLPYNDTWKDLGTWNTLTEEMGSNIIGEGILSEDSINTHLINELDIPITVLGIKDAIVAASPDGILVSDKLASPKIKEILKDFDQRPMYEERRWGWYKVLDHTKFDEEQEVLTKRICVKAGSNLSYQKHFARSEVWTIIKGEGNFALNDEIVLVKSGDVLVIPVEAKHGIKAITDLEFIEVQTGSQLIEEDIVRIFMTWEEVEENCKEIIKK</sequence>
<name>A0ABX6D5E0_9BACI</name>
<organism evidence="3 4">
    <name type="scientific">Lysinibacillus pakistanensis</name>
    <dbReference type="NCBI Taxonomy" id="759811"/>
    <lineage>
        <taxon>Bacteria</taxon>
        <taxon>Bacillati</taxon>
        <taxon>Bacillota</taxon>
        <taxon>Bacilli</taxon>
        <taxon>Bacillales</taxon>
        <taxon>Bacillaceae</taxon>
        <taxon>Lysinibacillus</taxon>
    </lineage>
</organism>
<dbReference type="PANTHER" id="PTHR46390:SF1">
    <property type="entry name" value="MANNOSE-1-PHOSPHATE GUANYLYLTRANSFERASE"/>
    <property type="match status" value="1"/>
</dbReference>
<dbReference type="InterPro" id="IPR001538">
    <property type="entry name" value="Man6P_isomerase-2_C"/>
</dbReference>
<keyword evidence="4" id="KW-1185">Reference proteome</keyword>
<dbReference type="InterPro" id="IPR029044">
    <property type="entry name" value="Nucleotide-diphossugar_trans"/>
</dbReference>
<dbReference type="Pfam" id="PF01050">
    <property type="entry name" value="MannoseP_isomer"/>
    <property type="match status" value="1"/>
</dbReference>
<dbReference type="Gene3D" id="3.90.550.10">
    <property type="entry name" value="Spore Coat Polysaccharide Biosynthesis Protein SpsA, Chain A"/>
    <property type="match status" value="1"/>
</dbReference>
<dbReference type="SUPFAM" id="SSF51182">
    <property type="entry name" value="RmlC-like cupins"/>
    <property type="match status" value="1"/>
</dbReference>
<dbReference type="PANTHER" id="PTHR46390">
    <property type="entry name" value="MANNOSE-1-PHOSPHATE GUANYLYLTRANSFERASE"/>
    <property type="match status" value="1"/>
</dbReference>
<evidence type="ECO:0000259" key="2">
    <source>
        <dbReference type="Pfam" id="PF01050"/>
    </source>
</evidence>
<dbReference type="InterPro" id="IPR011051">
    <property type="entry name" value="RmlC_Cupin_sf"/>
</dbReference>
<keyword evidence="3" id="KW-0548">Nucleotidyltransferase</keyword>
<proteinExistence type="predicted"/>
<dbReference type="SUPFAM" id="SSF53448">
    <property type="entry name" value="Nucleotide-diphospho-sugar transferases"/>
    <property type="match status" value="1"/>
</dbReference>
<accession>A0ABX6D5E0</accession>
<dbReference type="InterPro" id="IPR051161">
    <property type="entry name" value="Mannose-6P_isomerase_type2"/>
</dbReference>